<dbReference type="InterPro" id="IPR012340">
    <property type="entry name" value="NA-bd_OB-fold"/>
</dbReference>
<evidence type="ECO:0000259" key="1">
    <source>
        <dbReference type="Pfam" id="PF01796"/>
    </source>
</evidence>
<dbReference type="Proteomes" id="UP000238356">
    <property type="component" value="Unassembled WGS sequence"/>
</dbReference>
<name>A0A2S6A5A0_9NOCA</name>
<accession>A0A2S6A5A0</accession>
<organism evidence="2 3">
    <name type="scientific">Nocardia nova</name>
    <dbReference type="NCBI Taxonomy" id="37330"/>
    <lineage>
        <taxon>Bacteria</taxon>
        <taxon>Bacillati</taxon>
        <taxon>Actinomycetota</taxon>
        <taxon>Actinomycetes</taxon>
        <taxon>Mycobacteriales</taxon>
        <taxon>Nocardiaceae</taxon>
        <taxon>Nocardia</taxon>
    </lineage>
</organism>
<dbReference type="SUPFAM" id="SSF50249">
    <property type="entry name" value="Nucleic acid-binding proteins"/>
    <property type="match status" value="1"/>
</dbReference>
<sequence>MRGIPISPSRFAMVQHTQTPSGNHARTGDSLMVRRCRQCDGMHAPTAAECAACRTRNMEWTPSSGRGSLVSYRLVHRSIGAPHAEVVPLTIAIVELDEGPRIYATVEGDLPTSSDHPVRVRFEARPKYDRFPVFTIDTAPTEQLRESPGDAADRGTECDAAWVRSSLRRCDLMARAGLLSTAEKTLVAFAVRWAPFGGSSGEELLVAFGTDRRRFLHLVAEALHPRRTDTRAVREHKRLLHQTLTRAWQVGHTN</sequence>
<dbReference type="PANTHER" id="PTHR34075">
    <property type="entry name" value="BLR3430 PROTEIN"/>
    <property type="match status" value="1"/>
</dbReference>
<reference evidence="2 3" key="1">
    <citation type="submission" date="2018-02" db="EMBL/GenBank/DDBJ databases">
        <title>8 Nocardia nova and 1 Nocardia cyriacigeorgica strain used for evolution to TMP-SMX.</title>
        <authorList>
            <person name="Mehta H."/>
            <person name="Weng J."/>
            <person name="Shamoo Y."/>
        </authorList>
    </citation>
    <scope>NUCLEOTIDE SEQUENCE [LARGE SCALE GENOMIC DNA]</scope>
    <source>
        <strain evidence="2 3">BAA2227</strain>
    </source>
</reference>
<comment type="caution">
    <text evidence="2">The sequence shown here is derived from an EMBL/GenBank/DDBJ whole genome shotgun (WGS) entry which is preliminary data.</text>
</comment>
<dbReference type="AlphaFoldDB" id="A0A2S6A5A0"/>
<dbReference type="EMBL" id="PSZD01000009">
    <property type="protein sequence ID" value="PPJ27517.1"/>
    <property type="molecule type" value="Genomic_DNA"/>
</dbReference>
<dbReference type="InterPro" id="IPR052513">
    <property type="entry name" value="Thioester_dehydratase-like"/>
</dbReference>
<dbReference type="Pfam" id="PF01796">
    <property type="entry name" value="OB_ChsH2_C"/>
    <property type="match status" value="1"/>
</dbReference>
<protein>
    <recommendedName>
        <fullName evidence="1">ChsH2 C-terminal OB-fold domain-containing protein</fullName>
    </recommendedName>
</protein>
<evidence type="ECO:0000313" key="3">
    <source>
        <dbReference type="Proteomes" id="UP000238356"/>
    </source>
</evidence>
<dbReference type="InterPro" id="IPR002878">
    <property type="entry name" value="ChsH2_C"/>
</dbReference>
<gene>
    <name evidence="2" type="ORF">C5F51_15725</name>
</gene>
<proteinExistence type="predicted"/>
<keyword evidence="3" id="KW-1185">Reference proteome</keyword>
<evidence type="ECO:0000313" key="2">
    <source>
        <dbReference type="EMBL" id="PPJ27517.1"/>
    </source>
</evidence>
<dbReference type="PANTHER" id="PTHR34075:SF5">
    <property type="entry name" value="BLR3430 PROTEIN"/>
    <property type="match status" value="1"/>
</dbReference>
<feature type="domain" description="ChsH2 C-terminal OB-fold" evidence="1">
    <location>
        <begin position="60"/>
        <end position="123"/>
    </location>
</feature>